<dbReference type="AlphaFoldDB" id="A0A7S2X4B3"/>
<evidence type="ECO:0000256" key="1">
    <source>
        <dbReference type="SAM" id="MobiDB-lite"/>
    </source>
</evidence>
<dbReference type="EMBL" id="HBHM01001938">
    <property type="protein sequence ID" value="CAD9722257.1"/>
    <property type="molecule type" value="Transcribed_RNA"/>
</dbReference>
<dbReference type="EMBL" id="HBHM01001939">
    <property type="protein sequence ID" value="CAD9722258.1"/>
    <property type="molecule type" value="Transcribed_RNA"/>
</dbReference>
<dbReference type="GO" id="GO:0003824">
    <property type="term" value="F:catalytic activity"/>
    <property type="evidence" value="ECO:0007669"/>
    <property type="project" value="InterPro"/>
</dbReference>
<feature type="compositionally biased region" description="Polar residues" evidence="1">
    <location>
        <begin position="295"/>
        <end position="306"/>
    </location>
</feature>
<dbReference type="Pfam" id="PF01467">
    <property type="entry name" value="CTP_transf_like"/>
    <property type="match status" value="1"/>
</dbReference>
<evidence type="ECO:0000313" key="4">
    <source>
        <dbReference type="EMBL" id="CAD9722258.1"/>
    </source>
</evidence>
<feature type="domain" description="Cytidyltransferase-like" evidence="2">
    <location>
        <begin position="138"/>
        <end position="300"/>
    </location>
</feature>
<protein>
    <recommendedName>
        <fullName evidence="2">Cytidyltransferase-like domain-containing protein</fullName>
    </recommendedName>
</protein>
<evidence type="ECO:0000313" key="3">
    <source>
        <dbReference type="EMBL" id="CAD9722257.1"/>
    </source>
</evidence>
<dbReference type="Gene3D" id="3.40.50.620">
    <property type="entry name" value="HUPs"/>
    <property type="match status" value="1"/>
</dbReference>
<name>A0A7S2X4B3_9CHLO</name>
<dbReference type="InterPro" id="IPR004821">
    <property type="entry name" value="Cyt_trans-like"/>
</dbReference>
<gene>
    <name evidence="3" type="ORF">CROS1312_LOCUS1525</name>
    <name evidence="4" type="ORF">CROS1312_LOCUS1526</name>
</gene>
<organism evidence="4">
    <name type="scientific">Chloropicon roscoffensis</name>
    <dbReference type="NCBI Taxonomy" id="1461544"/>
    <lineage>
        <taxon>Eukaryota</taxon>
        <taxon>Viridiplantae</taxon>
        <taxon>Chlorophyta</taxon>
        <taxon>Chloropicophyceae</taxon>
        <taxon>Chloropicales</taxon>
        <taxon>Chloropicaceae</taxon>
        <taxon>Chloropicon</taxon>
    </lineage>
</organism>
<proteinExistence type="predicted"/>
<accession>A0A7S2X4B3</accession>
<sequence>MGTKVWALLTVDLGEKSSWTSHVASRDGRARLPLLVFFRGQRVSAMRDEALRVLTALYEAVAAVDPRWEVVPLFEFCGWSRQTIVERFNVDSFEEVRPECDQRELSPEWKSRLLPLCTVEPEVEGCSTSYSPMDEVCVGGTFDRLHAGHRLLLSATVAVCDKTIFVGITADVLLAKKKNRELLEPYGVRKGCVEDFIRAMNPNLKVAVGVLDDVSRAPMPKEFFIQVASGELGLHDPGAVTSASMDGIVVSRETVAGAKSINDEREKANYKALVVIPVNLVGATSQEGDAKKLSSSDLRQMDSVSQARGAKGESAP</sequence>
<dbReference type="InterPro" id="IPR014729">
    <property type="entry name" value="Rossmann-like_a/b/a_fold"/>
</dbReference>
<feature type="region of interest" description="Disordered" evidence="1">
    <location>
        <begin position="286"/>
        <end position="316"/>
    </location>
</feature>
<evidence type="ECO:0000259" key="2">
    <source>
        <dbReference type="Pfam" id="PF01467"/>
    </source>
</evidence>
<reference evidence="4" key="1">
    <citation type="submission" date="2021-01" db="EMBL/GenBank/DDBJ databases">
        <authorList>
            <person name="Corre E."/>
            <person name="Pelletier E."/>
            <person name="Niang G."/>
            <person name="Scheremetjew M."/>
            <person name="Finn R."/>
            <person name="Kale V."/>
            <person name="Holt S."/>
            <person name="Cochrane G."/>
            <person name="Meng A."/>
            <person name="Brown T."/>
            <person name="Cohen L."/>
        </authorList>
    </citation>
    <scope>NUCLEOTIDE SEQUENCE</scope>
    <source>
        <strain evidence="4">RCC2335</strain>
    </source>
</reference>
<dbReference type="SUPFAM" id="SSF52374">
    <property type="entry name" value="Nucleotidylyl transferase"/>
    <property type="match status" value="1"/>
</dbReference>